<dbReference type="GO" id="GO:0000724">
    <property type="term" value="P:double-strand break repair via homologous recombination"/>
    <property type="evidence" value="ECO:0007669"/>
    <property type="project" value="TreeGrafter"/>
</dbReference>
<evidence type="ECO:0000256" key="11">
    <source>
        <dbReference type="ARBA" id="ARBA00023242"/>
    </source>
</evidence>
<dbReference type="PANTHER" id="PTHR19306:SF6">
    <property type="entry name" value="STRUCTURAL MAINTENANCE OF CHROMOSOMES PROTEIN 6"/>
    <property type="match status" value="1"/>
</dbReference>
<feature type="coiled-coil region" evidence="12">
    <location>
        <begin position="714"/>
        <end position="875"/>
    </location>
</feature>
<reference evidence="15 16" key="1">
    <citation type="journal article" date="2018" name="BMC Genomics">
        <title>The genome of Naegleria lovaniensis, the basis for a comparative approach to unravel pathogenicity factors of the human pathogenic amoeba N. fowleri.</title>
        <authorList>
            <person name="Liechti N."/>
            <person name="Schurch N."/>
            <person name="Bruggmann R."/>
            <person name="Wittwer M."/>
        </authorList>
    </citation>
    <scope>NUCLEOTIDE SEQUENCE [LARGE SCALE GENOMIC DNA]</scope>
    <source>
        <strain evidence="15 16">ATCC 30569</strain>
    </source>
</reference>
<comment type="caution">
    <text evidence="15">The sequence shown here is derived from an EMBL/GenBank/DDBJ whole genome shotgun (WGS) entry which is preliminary data.</text>
</comment>
<dbReference type="SUPFAM" id="SSF52540">
    <property type="entry name" value="P-loop containing nucleoside triphosphate hydrolases"/>
    <property type="match status" value="2"/>
</dbReference>
<dbReference type="GO" id="GO:0005634">
    <property type="term" value="C:nucleus"/>
    <property type="evidence" value="ECO:0007669"/>
    <property type="project" value="UniProtKB-SubCell"/>
</dbReference>
<dbReference type="GO" id="GO:0030915">
    <property type="term" value="C:Smc5-Smc6 complex"/>
    <property type="evidence" value="ECO:0007669"/>
    <property type="project" value="TreeGrafter"/>
</dbReference>
<dbReference type="Gene3D" id="3.40.50.300">
    <property type="entry name" value="P-loop containing nucleotide triphosphate hydrolases"/>
    <property type="match status" value="2"/>
</dbReference>
<dbReference type="GeneID" id="68105712"/>
<keyword evidence="9" id="KW-0233">DNA recombination</keyword>
<dbReference type="Proteomes" id="UP000816034">
    <property type="component" value="Unassembled WGS sequence"/>
</dbReference>
<name>A0AA88H0Y4_NAELO</name>
<feature type="region of interest" description="Disordered" evidence="13">
    <location>
        <begin position="1"/>
        <end position="75"/>
    </location>
</feature>
<keyword evidence="7" id="KW-0067">ATP-binding</keyword>
<evidence type="ECO:0000256" key="1">
    <source>
        <dbReference type="ARBA" id="ARBA00004123"/>
    </source>
</evidence>
<keyword evidence="11" id="KW-0539">Nucleus</keyword>
<gene>
    <name evidence="15" type="ORF">C9374_013259</name>
</gene>
<evidence type="ECO:0000259" key="14">
    <source>
        <dbReference type="Pfam" id="PF13476"/>
    </source>
</evidence>
<feature type="compositionally biased region" description="Acidic residues" evidence="13">
    <location>
        <begin position="40"/>
        <end position="50"/>
    </location>
</feature>
<dbReference type="GO" id="GO:0003697">
    <property type="term" value="F:single-stranded DNA binding"/>
    <property type="evidence" value="ECO:0007669"/>
    <property type="project" value="TreeGrafter"/>
</dbReference>
<evidence type="ECO:0000256" key="12">
    <source>
        <dbReference type="SAM" id="Coils"/>
    </source>
</evidence>
<feature type="coiled-coil region" evidence="12">
    <location>
        <begin position="433"/>
        <end position="509"/>
    </location>
</feature>
<evidence type="ECO:0000313" key="16">
    <source>
        <dbReference type="Proteomes" id="UP000816034"/>
    </source>
</evidence>
<comment type="similarity">
    <text evidence="3">Belongs to the SMC family. SMC6 subfamily.</text>
</comment>
<keyword evidence="6" id="KW-0227">DNA damage</keyword>
<dbReference type="InterPro" id="IPR038729">
    <property type="entry name" value="Rad50/SbcC_AAA"/>
</dbReference>
<dbReference type="PANTHER" id="PTHR19306">
    <property type="entry name" value="STRUCTURAL MAINTENANCE OF CHROMOSOMES 5,6 SMC5, SMC6"/>
    <property type="match status" value="1"/>
</dbReference>
<dbReference type="GO" id="GO:0003684">
    <property type="term" value="F:damaged DNA binding"/>
    <property type="evidence" value="ECO:0007669"/>
    <property type="project" value="TreeGrafter"/>
</dbReference>
<evidence type="ECO:0000256" key="3">
    <source>
        <dbReference type="ARBA" id="ARBA00006793"/>
    </source>
</evidence>
<dbReference type="GO" id="GO:0035861">
    <property type="term" value="C:site of double-strand break"/>
    <property type="evidence" value="ECO:0007669"/>
    <property type="project" value="TreeGrafter"/>
</dbReference>
<evidence type="ECO:0000256" key="8">
    <source>
        <dbReference type="ARBA" id="ARBA00023054"/>
    </source>
</evidence>
<feature type="coiled-coil region" evidence="12">
    <location>
        <begin position="277"/>
        <end position="396"/>
    </location>
</feature>
<evidence type="ECO:0000256" key="10">
    <source>
        <dbReference type="ARBA" id="ARBA00023204"/>
    </source>
</evidence>
<proteinExistence type="inferred from homology"/>
<organism evidence="15 16">
    <name type="scientific">Naegleria lovaniensis</name>
    <name type="common">Amoeba</name>
    <dbReference type="NCBI Taxonomy" id="51637"/>
    <lineage>
        <taxon>Eukaryota</taxon>
        <taxon>Discoba</taxon>
        <taxon>Heterolobosea</taxon>
        <taxon>Tetramitia</taxon>
        <taxon>Eutetramitia</taxon>
        <taxon>Vahlkampfiidae</taxon>
        <taxon>Naegleria</taxon>
    </lineage>
</organism>
<evidence type="ECO:0000256" key="2">
    <source>
        <dbReference type="ARBA" id="ARBA00004286"/>
    </source>
</evidence>
<dbReference type="EMBL" id="PYSW02000006">
    <property type="protein sequence ID" value="KAG2391774.1"/>
    <property type="molecule type" value="Genomic_DNA"/>
</dbReference>
<dbReference type="RefSeq" id="XP_044553668.1">
    <property type="nucleotide sequence ID" value="XM_044689116.1"/>
</dbReference>
<evidence type="ECO:0000256" key="4">
    <source>
        <dbReference type="ARBA" id="ARBA00022454"/>
    </source>
</evidence>
<evidence type="ECO:0000256" key="7">
    <source>
        <dbReference type="ARBA" id="ARBA00022840"/>
    </source>
</evidence>
<evidence type="ECO:0000256" key="9">
    <source>
        <dbReference type="ARBA" id="ARBA00023172"/>
    </source>
</evidence>
<keyword evidence="8 12" id="KW-0175">Coiled coil</keyword>
<comment type="subcellular location">
    <subcellularLocation>
        <location evidence="2">Chromosome</location>
    </subcellularLocation>
    <subcellularLocation>
        <location evidence="1">Nucleus</location>
    </subcellularLocation>
</comment>
<accession>A0AA88H0Y4</accession>
<keyword evidence="5" id="KW-0547">Nucleotide-binding</keyword>
<dbReference type="GO" id="GO:0016887">
    <property type="term" value="F:ATP hydrolysis activity"/>
    <property type="evidence" value="ECO:0007669"/>
    <property type="project" value="InterPro"/>
</dbReference>
<feature type="compositionally biased region" description="Acidic residues" evidence="13">
    <location>
        <begin position="13"/>
        <end position="26"/>
    </location>
</feature>
<feature type="domain" description="Rad50/SbcC-type AAA" evidence="14">
    <location>
        <begin position="88"/>
        <end position="313"/>
    </location>
</feature>
<evidence type="ECO:0000256" key="6">
    <source>
        <dbReference type="ARBA" id="ARBA00022763"/>
    </source>
</evidence>
<dbReference type="AlphaFoldDB" id="A0AA88H0Y4"/>
<dbReference type="InterPro" id="IPR027417">
    <property type="entry name" value="P-loop_NTPase"/>
</dbReference>
<keyword evidence="10" id="KW-0234">DNA repair</keyword>
<keyword evidence="4" id="KW-0158">Chromosome</keyword>
<keyword evidence="16" id="KW-1185">Reference proteome</keyword>
<dbReference type="GO" id="GO:0005524">
    <property type="term" value="F:ATP binding"/>
    <property type="evidence" value="ECO:0007669"/>
    <property type="project" value="UniProtKB-KW"/>
</dbReference>
<evidence type="ECO:0000256" key="13">
    <source>
        <dbReference type="SAM" id="MobiDB-lite"/>
    </source>
</evidence>
<dbReference type="Pfam" id="PF13476">
    <property type="entry name" value="AAA_23"/>
    <property type="match status" value="1"/>
</dbReference>
<protein>
    <recommendedName>
        <fullName evidence="14">Rad50/SbcC-type AAA domain-containing protein</fullName>
    </recommendedName>
</protein>
<dbReference type="Gene3D" id="1.10.287.1490">
    <property type="match status" value="1"/>
</dbReference>
<sequence>MSKRKRAPHAEEASDNGDDFLTEEDVGIQATQPSQMVDSDHEDNEEEQEDISATQQKSKKIKKRKESSDVLDDEEDGKNLEAGIIEVLKLKNFMCHPSLKVEFHDRTTIIHGENGSGKSAILTAIQVCLGAKAKNTNRGKSIKDLVMTGKEQAEISIQLRNQGKDAYKKHLYGKSITIVKTISKSGSSSLKIQNTRGKTVEKTNEELRQILHSFNIQIDNPTTCMTQDISREFLAGSSEAKKFEFFLKATQLQQMMDSFKHSQESMSKIELILDEKGKSLEESKEELNRRKELYENAEHIDTLNNEIEALKSEKMWAGYLDAKKKHDKELAVLEKKRQDLQQLISQRDSSTNEKLNELNRKKNELEEEKHGINMRLSEIERRVNDLAKTKKDIEYKAQTIYTNRSTHKNEQTICKEQIKILEKEKADTLSKNKIDKESIIREKQEEIEKISAELESYERQKASIEESLTSDKSAKENLTNEYSSVKNEKNQLQYEIRQAETEMQNMQRSRTDKFAVLGGDAMKRFLSDVQANMKKFSKPPVGPIGLILKVKDEYIDWAPCVQHALSKYLYMFIVDNFKDGEELQKLKNKHNLKATHVIQKYSNEIYDVSNNSPMDHLTIFKVLDIDTHSIRHSPVKYDDLQALKATIINTVIDQARIEASVLIEKREDADQYMFGKEPPKFVNDCFTITGTKLIVRGKSKITDTANATRSSLWTKNVEDQINEIDKTIKELSKNIPGFTEKERQIQSEINRINETLKKKNNQIHELNKKIEKCNRYIQDKKKDISDTELDTNDADQQYIQDLNEKIEKHLAKIEQLNEKIHEDDKKIEEIKKQSESLTNQIATTRKEFQDTTRKHDEKNEEILAVLEQIRAVQENSRGFEYRIAQAQRAVADEEKVVGQLAQVMNETRELALVHSNQQEITPSGTVNEISAKISQKKRQLDIEREKLGEMNFAEIKNRYIQYMREYEQKYEAFNCSNQACSIMKTGLAARYQNWRKLKSGNIQTVSHLFDVYMSQKGHSGQIYVDDNSGTLKFDIHMATHGSKVQVADTKSLSGGEKSYTTVSFLLAIWELVDTPFRAVDEFDVFMDSMYRKTAMDLILATAKEKHHSKQLILITPQDVSIVKKDPEFLKIIKLQPPKRDENQRTMDEFMHQHGQ</sequence>
<evidence type="ECO:0000313" key="15">
    <source>
        <dbReference type="EMBL" id="KAG2391774.1"/>
    </source>
</evidence>
<evidence type="ECO:0000256" key="5">
    <source>
        <dbReference type="ARBA" id="ARBA00022741"/>
    </source>
</evidence>